<organism evidence="2">
    <name type="scientific">Salvia splendens</name>
    <name type="common">Scarlet sage</name>
    <dbReference type="NCBI Taxonomy" id="180675"/>
    <lineage>
        <taxon>Eukaryota</taxon>
        <taxon>Viridiplantae</taxon>
        <taxon>Streptophyta</taxon>
        <taxon>Embryophyta</taxon>
        <taxon>Tracheophyta</taxon>
        <taxon>Spermatophyta</taxon>
        <taxon>Magnoliopsida</taxon>
        <taxon>eudicotyledons</taxon>
        <taxon>Gunneridae</taxon>
        <taxon>Pentapetalae</taxon>
        <taxon>asterids</taxon>
        <taxon>lamiids</taxon>
        <taxon>Lamiales</taxon>
        <taxon>Lamiaceae</taxon>
        <taxon>Nepetoideae</taxon>
        <taxon>Mentheae</taxon>
        <taxon>Salviinae</taxon>
        <taxon>Salvia</taxon>
        <taxon>Salvia subgen. Calosphace</taxon>
        <taxon>core Calosphace</taxon>
    </lineage>
</organism>
<dbReference type="SUPFAM" id="SSF81383">
    <property type="entry name" value="F-box domain"/>
    <property type="match status" value="1"/>
</dbReference>
<dbReference type="AlphaFoldDB" id="A0A8X8W9K8"/>
<comment type="caution">
    <text evidence="2">The sequence shown here is derived from an EMBL/GenBank/DDBJ whole genome shotgun (WGS) entry which is preliminary data.</text>
</comment>
<dbReference type="SUPFAM" id="SSF52047">
    <property type="entry name" value="RNI-like"/>
    <property type="match status" value="1"/>
</dbReference>
<dbReference type="EMBL" id="PNBA02000019">
    <property type="protein sequence ID" value="KAG6390560.1"/>
    <property type="molecule type" value="Genomic_DNA"/>
</dbReference>
<dbReference type="InterPro" id="IPR036047">
    <property type="entry name" value="F-box-like_dom_sf"/>
</dbReference>
<evidence type="ECO:0000313" key="2">
    <source>
        <dbReference type="EMBL" id="KAG6390560.1"/>
    </source>
</evidence>
<dbReference type="InterPro" id="IPR032675">
    <property type="entry name" value="LRR_dom_sf"/>
</dbReference>
<feature type="domain" description="F-box" evidence="1">
    <location>
        <begin position="16"/>
        <end position="49"/>
    </location>
</feature>
<protein>
    <recommendedName>
        <fullName evidence="1">F-box domain-containing protein</fullName>
    </recommendedName>
</protein>
<accession>A0A8X8W9K8</accession>
<dbReference type="Proteomes" id="UP000298416">
    <property type="component" value="Unassembled WGS sequence"/>
</dbReference>
<sequence length="438" mass="50955">MARVERRRLAYTDDRFSALPDEILGLVLSSLSMKEAMATSILCSRLRYSWMFTSSLDLHIDYFAALQKQQPSKFEVVCTSPSRTYTLQCMYVRWVDRLLTQLQLLPKSSSNLVSFRLSFHLSSSFTLWIHDWLNYAVTRKVETLDLNLIDYLPEKRYTFPYKQGNFPDNLKLLKKLCLHSVNVSGEAVAFMLGNCRLLEQLSLSEIDNLSSLQVVGTSSVFKCLEISQCRNLESIVVQESEVVCIKHLVVVLSSLIFLSLLTSGFSRICNFFTMKKKMPNLKELVVVIGRNYCNKWSILPWFEVAPCVQRFVVEASHQEIGKECYTCDDNLHDGNDIWDRDKIIRLWNRDEKFCKFYSHAKEVEFVGYRGVFNHFELIAKFVKHGVALHRITVDPRPFQLSTNMPWDHISRNHTEDEIVARNRARDQLKYSRINVNIL</sequence>
<reference evidence="2" key="2">
    <citation type="submission" date="2020-08" db="EMBL/GenBank/DDBJ databases">
        <title>Plant Genome Project.</title>
        <authorList>
            <person name="Zhang R.-G."/>
        </authorList>
    </citation>
    <scope>NUCLEOTIDE SEQUENCE</scope>
    <source>
        <strain evidence="2">Huo1</strain>
        <tissue evidence="2">Leaf</tissue>
    </source>
</reference>
<gene>
    <name evidence="2" type="ORF">SASPL_148298</name>
</gene>
<dbReference type="InterPro" id="IPR001810">
    <property type="entry name" value="F-box_dom"/>
</dbReference>
<keyword evidence="3" id="KW-1185">Reference proteome</keyword>
<dbReference type="PANTHER" id="PTHR34145:SF68">
    <property type="entry name" value="FBD DOMAIN-CONTAINING PROTEIN"/>
    <property type="match status" value="1"/>
</dbReference>
<name>A0A8X8W9K8_SALSN</name>
<dbReference type="InterPro" id="IPR053772">
    <property type="entry name" value="At1g61320/At1g61330-like"/>
</dbReference>
<dbReference type="Gene3D" id="3.80.10.10">
    <property type="entry name" value="Ribonuclease Inhibitor"/>
    <property type="match status" value="1"/>
</dbReference>
<dbReference type="PANTHER" id="PTHR34145">
    <property type="entry name" value="OS02G0105600 PROTEIN"/>
    <property type="match status" value="1"/>
</dbReference>
<dbReference type="Pfam" id="PF00646">
    <property type="entry name" value="F-box"/>
    <property type="match status" value="1"/>
</dbReference>
<proteinExistence type="predicted"/>
<evidence type="ECO:0000259" key="1">
    <source>
        <dbReference type="Pfam" id="PF00646"/>
    </source>
</evidence>
<reference evidence="2" key="1">
    <citation type="submission" date="2018-01" db="EMBL/GenBank/DDBJ databases">
        <authorList>
            <person name="Mao J.F."/>
        </authorList>
    </citation>
    <scope>NUCLEOTIDE SEQUENCE</scope>
    <source>
        <strain evidence="2">Huo1</strain>
        <tissue evidence="2">Leaf</tissue>
    </source>
</reference>
<evidence type="ECO:0000313" key="3">
    <source>
        <dbReference type="Proteomes" id="UP000298416"/>
    </source>
</evidence>